<dbReference type="Gene3D" id="3.20.20.80">
    <property type="entry name" value="Glycosidases"/>
    <property type="match status" value="1"/>
</dbReference>
<gene>
    <name evidence="1" type="ORF">SAMN05216474_0685</name>
</gene>
<dbReference type="Proteomes" id="UP000236454">
    <property type="component" value="Unassembled WGS sequence"/>
</dbReference>
<dbReference type="SUPFAM" id="SSF51445">
    <property type="entry name" value="(Trans)glycosidases"/>
    <property type="match status" value="1"/>
</dbReference>
<dbReference type="OrthoDB" id="9773531at2"/>
<dbReference type="AlphaFoldDB" id="A0A1I6Y721"/>
<dbReference type="InterPro" id="IPR055151">
    <property type="entry name" value="GH113"/>
</dbReference>
<dbReference type="RefSeq" id="WP_090246341.1">
    <property type="nucleotide sequence ID" value="NZ_FPAS01000001.1"/>
</dbReference>
<dbReference type="InterPro" id="IPR017853">
    <property type="entry name" value="GH"/>
</dbReference>
<protein>
    <recommendedName>
        <fullName evidence="3">GTA TIM-barrel-like domain-containing protein</fullName>
    </recommendedName>
</protein>
<dbReference type="STRING" id="477690.SAMN05216474_0685"/>
<evidence type="ECO:0000313" key="2">
    <source>
        <dbReference type="Proteomes" id="UP000236454"/>
    </source>
</evidence>
<dbReference type="CDD" id="cd19608">
    <property type="entry name" value="GH113_mannanase-like"/>
    <property type="match status" value="1"/>
</dbReference>
<evidence type="ECO:0008006" key="3">
    <source>
        <dbReference type="Google" id="ProtNLM"/>
    </source>
</evidence>
<proteinExistence type="predicted"/>
<organism evidence="1 2">
    <name type="scientific">Lishizhenia tianjinensis</name>
    <dbReference type="NCBI Taxonomy" id="477690"/>
    <lineage>
        <taxon>Bacteria</taxon>
        <taxon>Pseudomonadati</taxon>
        <taxon>Bacteroidota</taxon>
        <taxon>Flavobacteriia</taxon>
        <taxon>Flavobacteriales</taxon>
        <taxon>Crocinitomicaceae</taxon>
        <taxon>Lishizhenia</taxon>
    </lineage>
</organism>
<accession>A0A1I6Y721</accession>
<evidence type="ECO:0000313" key="1">
    <source>
        <dbReference type="EMBL" id="SFT46031.1"/>
    </source>
</evidence>
<dbReference type="Pfam" id="PF22612">
    <property type="entry name" value="GH113"/>
    <property type="match status" value="1"/>
</dbReference>
<dbReference type="PROSITE" id="PS51257">
    <property type="entry name" value="PROKAR_LIPOPROTEIN"/>
    <property type="match status" value="1"/>
</dbReference>
<reference evidence="1 2" key="1">
    <citation type="submission" date="2016-10" db="EMBL/GenBank/DDBJ databases">
        <authorList>
            <person name="de Groot N.N."/>
        </authorList>
    </citation>
    <scope>NUCLEOTIDE SEQUENCE [LARGE SCALE GENOMIC DNA]</scope>
    <source>
        <strain evidence="1 2">CGMCC 1.7005</strain>
    </source>
</reference>
<keyword evidence="2" id="KW-1185">Reference proteome</keyword>
<name>A0A1I6Y721_9FLAO</name>
<dbReference type="EMBL" id="FPAS01000001">
    <property type="protein sequence ID" value="SFT46031.1"/>
    <property type="molecule type" value="Genomic_DNA"/>
</dbReference>
<sequence length="342" mass="39717">MNKLFYFFGLLIFLSCSDSGKIASKREVKSLSYSEEKVNGISMVSPKSYLEEEDFAPLVEYNFNWVAVSPFAFVRKNNAQIIYNAPFQWESEKPLGVVKAIQSAQGQGLKVMLKPQLWGHDLFTGHIHFNSDTEWQQFENDYSKYIFQMAHIADSCGIDIFCIGTELANFVAQRPQYWTGIIDSVKAIYSGKLTYAENWDQVEKVHFWQSLDYIGSDAYYPLSSADKPSVDNLNEGWEKWCKSLSELSKRVNKKVLFTEWGYRSIEKNAHEPWKHDHQEKVNLSNQTNAYRSYFQSVYHQDWFAGGFLWKWYPNSHGLPQSKDGYTPQGKPSLEVFKQLQKK</sequence>